<feature type="binding site" evidence="6">
    <location>
        <begin position="102"/>
        <end position="109"/>
    </location>
    <ligand>
        <name>ATP</name>
        <dbReference type="ChEBI" id="CHEBI:30616"/>
    </ligand>
</feature>
<dbReference type="InterPro" id="IPR036961">
    <property type="entry name" value="Kinesin_motor_dom_sf"/>
</dbReference>
<dbReference type="SUPFAM" id="SSF47781">
    <property type="entry name" value="RuvA domain 2-like"/>
    <property type="match status" value="1"/>
</dbReference>
<evidence type="ECO:0000313" key="9">
    <source>
        <dbReference type="EMBL" id="SPD17835.1"/>
    </source>
</evidence>
<evidence type="ECO:0000256" key="4">
    <source>
        <dbReference type="ARBA" id="ARBA00023175"/>
    </source>
</evidence>
<dbReference type="SMART" id="SM00129">
    <property type="entry name" value="KISc"/>
    <property type="match status" value="1"/>
</dbReference>
<dbReference type="FunFam" id="3.40.850.10:FF:000087">
    <property type="entry name" value="Kinesin-like protein"/>
    <property type="match status" value="1"/>
</dbReference>
<dbReference type="SUPFAM" id="SSF52540">
    <property type="entry name" value="P-loop containing nucleoside triphosphate hydrolases"/>
    <property type="match status" value="1"/>
</dbReference>
<accession>A0A2N9I0H0</accession>
<dbReference type="GO" id="GO:0051231">
    <property type="term" value="P:spindle elongation"/>
    <property type="evidence" value="ECO:0007669"/>
    <property type="project" value="TreeGrafter"/>
</dbReference>
<keyword evidence="2 6" id="KW-0547">Nucleotide-binding</keyword>
<sequence length="655" mass="72155">MNPNSISKVRVIVRVRPFLPHEIAGKFGDQKPCVSVLDQECDSMEEVAVYLKDKDTSRNECYSLDSFFGHEDNNVGRIFYKEVSPLIPGIFHGYNATVFAYGATGSGKTYTMQGTDEEPGLMPLAMSTILTMCQSTGSTAEISYYEVYMDRCYDLLEVKAKEIAVLDDKEGQIHLRGLSRVTVKSIPEFYESFSRGIQRRKVAHTGLNDVSSRSHGVLVISVSTPCGDGSGGVVTGKLNLIDLAGNEDNRRTCNEGIRLLESAKINQSLFALSNVIYALNNNKPRVPYRESKLTRILQDSLGGKSRALMVACLNPGEYQESVHTVSLAARSRHISNFVPSAHKLETPKVRMDMEAKLLAWLESKGKTKSAQRVGPFNSSFMGKTPSSVSSVKKPSIYHSSVKAKGGTNQGARKAKERFVPVPFIDLFNNEGPVDACLETVEIAAISNKEEIEASADGIVPELNTYLPDEPLDKEENMKTIHSAANCDESSPVSVKKNGLQSSIRKVLSPIDTNANLKPLEEFSFANQSCPVFFEPITPKRTFILSSPNKLQMVGTPLDTFHSRSSHLKSSLIQGYIDFLNTASKEELLEIKGIGVKMADYILELRETSPLKSLSDLEKVGLSSKQVYNLFSRAARGIFDRPEDSTPSCSDILQVK</sequence>
<evidence type="ECO:0000256" key="3">
    <source>
        <dbReference type="ARBA" id="ARBA00022840"/>
    </source>
</evidence>
<dbReference type="PANTHER" id="PTHR47969">
    <property type="entry name" value="CHROMOSOME-ASSOCIATED KINESIN KIF4A-RELATED"/>
    <property type="match status" value="1"/>
</dbReference>
<dbReference type="InterPro" id="IPR019821">
    <property type="entry name" value="Kinesin_motor_CS"/>
</dbReference>
<dbReference type="PROSITE" id="PS50067">
    <property type="entry name" value="KINESIN_MOTOR_2"/>
    <property type="match status" value="1"/>
</dbReference>
<name>A0A2N9I0H0_FAGSY</name>
<dbReference type="Pfam" id="PF00225">
    <property type="entry name" value="Kinesin"/>
    <property type="match status" value="1"/>
</dbReference>
<dbReference type="EMBL" id="OIVN01004513">
    <property type="protein sequence ID" value="SPD17835.1"/>
    <property type="molecule type" value="Genomic_DNA"/>
</dbReference>
<dbReference type="PANTHER" id="PTHR47969:SF9">
    <property type="entry name" value="KINESIN-LIKE PROTEIN"/>
    <property type="match status" value="1"/>
</dbReference>
<dbReference type="GO" id="GO:0008017">
    <property type="term" value="F:microtubule binding"/>
    <property type="evidence" value="ECO:0007669"/>
    <property type="project" value="InterPro"/>
</dbReference>
<dbReference type="InterPro" id="IPR027640">
    <property type="entry name" value="Kinesin-like_fam"/>
</dbReference>
<dbReference type="GO" id="GO:0007052">
    <property type="term" value="P:mitotic spindle organization"/>
    <property type="evidence" value="ECO:0007669"/>
    <property type="project" value="TreeGrafter"/>
</dbReference>
<proteinExistence type="inferred from homology"/>
<dbReference type="GO" id="GO:0003777">
    <property type="term" value="F:microtubule motor activity"/>
    <property type="evidence" value="ECO:0007669"/>
    <property type="project" value="InterPro"/>
</dbReference>
<organism evidence="9">
    <name type="scientific">Fagus sylvatica</name>
    <name type="common">Beechnut</name>
    <dbReference type="NCBI Taxonomy" id="28930"/>
    <lineage>
        <taxon>Eukaryota</taxon>
        <taxon>Viridiplantae</taxon>
        <taxon>Streptophyta</taxon>
        <taxon>Embryophyta</taxon>
        <taxon>Tracheophyta</taxon>
        <taxon>Spermatophyta</taxon>
        <taxon>Magnoliopsida</taxon>
        <taxon>eudicotyledons</taxon>
        <taxon>Gunneridae</taxon>
        <taxon>Pentapetalae</taxon>
        <taxon>rosids</taxon>
        <taxon>fabids</taxon>
        <taxon>Fagales</taxon>
        <taxon>Fagaceae</taxon>
        <taxon>Fagus</taxon>
    </lineage>
</organism>
<reference evidence="9" key="1">
    <citation type="submission" date="2018-02" db="EMBL/GenBank/DDBJ databases">
        <authorList>
            <person name="Cohen D.B."/>
            <person name="Kent A.D."/>
        </authorList>
    </citation>
    <scope>NUCLEOTIDE SEQUENCE</scope>
</reference>
<dbReference type="GO" id="GO:0005524">
    <property type="term" value="F:ATP binding"/>
    <property type="evidence" value="ECO:0007669"/>
    <property type="project" value="UniProtKB-UniRule"/>
</dbReference>
<feature type="domain" description="Kinesin motor" evidence="8">
    <location>
        <begin position="8"/>
        <end position="334"/>
    </location>
</feature>
<dbReference type="AlphaFoldDB" id="A0A2N9I0H0"/>
<dbReference type="InterPro" id="IPR010994">
    <property type="entry name" value="RuvA_2-like"/>
</dbReference>
<evidence type="ECO:0000256" key="6">
    <source>
        <dbReference type="PROSITE-ProRule" id="PRU00283"/>
    </source>
</evidence>
<evidence type="ECO:0000256" key="2">
    <source>
        <dbReference type="ARBA" id="ARBA00022741"/>
    </source>
</evidence>
<dbReference type="GO" id="GO:0005874">
    <property type="term" value="C:microtubule"/>
    <property type="evidence" value="ECO:0007669"/>
    <property type="project" value="UniProtKB-KW"/>
</dbReference>
<comment type="similarity">
    <text evidence="5">Belongs to the TRAFAC class myosin-kinesin ATPase superfamily. Kinesin family. KIN-10 subfamily.</text>
</comment>
<dbReference type="Pfam" id="PF12836">
    <property type="entry name" value="HHH_3"/>
    <property type="match status" value="1"/>
</dbReference>
<keyword evidence="3 6" id="KW-0067">ATP-binding</keyword>
<dbReference type="InterPro" id="IPR027417">
    <property type="entry name" value="P-loop_NTPase"/>
</dbReference>
<dbReference type="Gene3D" id="1.10.150.280">
    <property type="entry name" value="AF1531-like domain"/>
    <property type="match status" value="1"/>
</dbReference>
<dbReference type="CDD" id="cd01376">
    <property type="entry name" value="KISc_KID_like"/>
    <property type="match status" value="1"/>
</dbReference>
<keyword evidence="1 7" id="KW-0493">Microtubule</keyword>
<protein>
    <recommendedName>
        <fullName evidence="7">Kinesin-like protein</fullName>
    </recommendedName>
</protein>
<dbReference type="PROSITE" id="PS00411">
    <property type="entry name" value="KINESIN_MOTOR_1"/>
    <property type="match status" value="1"/>
</dbReference>
<dbReference type="GO" id="GO:0007018">
    <property type="term" value="P:microtubule-based movement"/>
    <property type="evidence" value="ECO:0007669"/>
    <property type="project" value="InterPro"/>
</dbReference>
<dbReference type="FunFam" id="1.10.150.280:FF:000003">
    <property type="entry name" value="Kinesin-like protein KIN-10C"/>
    <property type="match status" value="1"/>
</dbReference>
<dbReference type="PRINTS" id="PR00380">
    <property type="entry name" value="KINESINHEAVY"/>
</dbReference>
<dbReference type="InterPro" id="IPR001752">
    <property type="entry name" value="Kinesin_motor_dom"/>
</dbReference>
<evidence type="ECO:0000259" key="8">
    <source>
        <dbReference type="PROSITE" id="PS50067"/>
    </source>
</evidence>
<dbReference type="Gene3D" id="3.40.850.10">
    <property type="entry name" value="Kinesin motor domain"/>
    <property type="match status" value="1"/>
</dbReference>
<evidence type="ECO:0000256" key="5">
    <source>
        <dbReference type="ARBA" id="ARBA00061615"/>
    </source>
</evidence>
<evidence type="ECO:0000256" key="1">
    <source>
        <dbReference type="ARBA" id="ARBA00022701"/>
    </source>
</evidence>
<keyword evidence="4 6" id="KW-0505">Motor protein</keyword>
<gene>
    <name evidence="9" type="ORF">FSB_LOCUS45717</name>
</gene>
<evidence type="ECO:0000256" key="7">
    <source>
        <dbReference type="RuleBase" id="RU000394"/>
    </source>
</evidence>
<dbReference type="GO" id="GO:0005875">
    <property type="term" value="C:microtubule associated complex"/>
    <property type="evidence" value="ECO:0007669"/>
    <property type="project" value="TreeGrafter"/>
</dbReference>